<dbReference type="GO" id="GO:0006913">
    <property type="term" value="P:nucleocytoplasmic transport"/>
    <property type="evidence" value="ECO:0007669"/>
    <property type="project" value="TreeGrafter"/>
</dbReference>
<dbReference type="SUPFAM" id="SSF52047">
    <property type="entry name" value="RNI-like"/>
    <property type="match status" value="2"/>
</dbReference>
<dbReference type="GO" id="GO:0048471">
    <property type="term" value="C:perinuclear region of cytoplasm"/>
    <property type="evidence" value="ECO:0007669"/>
    <property type="project" value="TreeGrafter"/>
</dbReference>
<dbReference type="GO" id="GO:0005829">
    <property type="term" value="C:cytosol"/>
    <property type="evidence" value="ECO:0007669"/>
    <property type="project" value="TreeGrafter"/>
</dbReference>
<dbReference type="InterPro" id="IPR001611">
    <property type="entry name" value="Leu-rich_rpt"/>
</dbReference>
<dbReference type="Gene3D" id="3.80.10.10">
    <property type="entry name" value="Ribonuclease Inhibitor"/>
    <property type="match status" value="3"/>
</dbReference>
<organism evidence="5">
    <name type="scientific">Chromera velia CCMP2878</name>
    <dbReference type="NCBI Taxonomy" id="1169474"/>
    <lineage>
        <taxon>Eukaryota</taxon>
        <taxon>Sar</taxon>
        <taxon>Alveolata</taxon>
        <taxon>Colpodellida</taxon>
        <taxon>Chromeraceae</taxon>
        <taxon>Chromera</taxon>
    </lineage>
</organism>
<dbReference type="AlphaFoldDB" id="A0A0G4IEU2"/>
<feature type="region of interest" description="Disordered" evidence="4">
    <location>
        <begin position="838"/>
        <end position="901"/>
    </location>
</feature>
<protein>
    <submittedName>
        <fullName evidence="5">Uncharacterized protein</fullName>
    </submittedName>
</protein>
<dbReference type="GO" id="GO:0005096">
    <property type="term" value="F:GTPase activator activity"/>
    <property type="evidence" value="ECO:0007669"/>
    <property type="project" value="UniProtKB-KW"/>
</dbReference>
<evidence type="ECO:0000256" key="3">
    <source>
        <dbReference type="ARBA" id="ARBA00022737"/>
    </source>
</evidence>
<evidence type="ECO:0000256" key="2">
    <source>
        <dbReference type="ARBA" id="ARBA00022614"/>
    </source>
</evidence>
<keyword evidence="3" id="KW-0677">Repeat</keyword>
<feature type="compositionally biased region" description="Low complexity" evidence="4">
    <location>
        <begin position="564"/>
        <end position="574"/>
    </location>
</feature>
<dbReference type="InterPro" id="IPR027038">
    <property type="entry name" value="RanGap"/>
</dbReference>
<dbReference type="EMBL" id="CDMZ01005909">
    <property type="protein sequence ID" value="CEM55775.1"/>
    <property type="molecule type" value="Genomic_DNA"/>
</dbReference>
<keyword evidence="1" id="KW-0343">GTPase activation</keyword>
<dbReference type="PANTHER" id="PTHR24113">
    <property type="entry name" value="RAN GTPASE-ACTIVATING PROTEIN 1"/>
    <property type="match status" value="1"/>
</dbReference>
<gene>
    <name evidence="5" type="ORF">Cvel_2433</name>
</gene>
<evidence type="ECO:0000256" key="1">
    <source>
        <dbReference type="ARBA" id="ARBA00022468"/>
    </source>
</evidence>
<dbReference type="GO" id="GO:0031267">
    <property type="term" value="F:small GTPase binding"/>
    <property type="evidence" value="ECO:0007669"/>
    <property type="project" value="TreeGrafter"/>
</dbReference>
<evidence type="ECO:0000313" key="5">
    <source>
        <dbReference type="EMBL" id="CEM55775.1"/>
    </source>
</evidence>
<accession>A0A0G4IEU2</accession>
<dbReference type="Pfam" id="PF13516">
    <property type="entry name" value="LRR_6"/>
    <property type="match status" value="1"/>
</dbReference>
<proteinExistence type="predicted"/>
<feature type="compositionally biased region" description="Acidic residues" evidence="4">
    <location>
        <begin position="545"/>
        <end position="563"/>
    </location>
</feature>
<dbReference type="PROSITE" id="PS51450">
    <property type="entry name" value="LRR"/>
    <property type="match status" value="1"/>
</dbReference>
<reference evidence="5" key="1">
    <citation type="submission" date="2014-11" db="EMBL/GenBank/DDBJ databases">
        <authorList>
            <person name="Otto D Thomas"/>
            <person name="Naeem Raeece"/>
        </authorList>
    </citation>
    <scope>NUCLEOTIDE SEQUENCE</scope>
</reference>
<name>A0A0G4IEU2_9ALVE</name>
<dbReference type="VEuPathDB" id="CryptoDB:Cvel_2433"/>
<feature type="compositionally biased region" description="Low complexity" evidence="4">
    <location>
        <begin position="523"/>
        <end position="542"/>
    </location>
</feature>
<dbReference type="PANTHER" id="PTHR24113:SF12">
    <property type="entry name" value="RAN GTPASE-ACTIVATING PROTEIN 1"/>
    <property type="match status" value="1"/>
</dbReference>
<dbReference type="GO" id="GO:0005634">
    <property type="term" value="C:nucleus"/>
    <property type="evidence" value="ECO:0007669"/>
    <property type="project" value="TreeGrafter"/>
</dbReference>
<evidence type="ECO:0000256" key="4">
    <source>
        <dbReference type="SAM" id="MobiDB-lite"/>
    </source>
</evidence>
<feature type="compositionally biased region" description="Low complexity" evidence="4">
    <location>
        <begin position="847"/>
        <end position="867"/>
    </location>
</feature>
<keyword evidence="2" id="KW-0433">Leucine-rich repeat</keyword>
<feature type="compositionally biased region" description="Low complexity" evidence="4">
    <location>
        <begin position="887"/>
        <end position="901"/>
    </location>
</feature>
<feature type="compositionally biased region" description="Acidic residues" evidence="4">
    <location>
        <begin position="868"/>
        <end position="881"/>
    </location>
</feature>
<feature type="region of interest" description="Disordered" evidence="4">
    <location>
        <begin position="523"/>
        <end position="614"/>
    </location>
</feature>
<feature type="compositionally biased region" description="Basic and acidic residues" evidence="4">
    <location>
        <begin position="602"/>
        <end position="614"/>
    </location>
</feature>
<dbReference type="InterPro" id="IPR032675">
    <property type="entry name" value="LRR_dom_sf"/>
</dbReference>
<sequence>MCDILKLVLENLSQKEPLLPAAVEGDNYGVAWVYLLYLKRARLLSKLKSVDFSVGFNPAKVPLLIAFLPPSIEDLRFVYGAALAKGRRGQRVQPRLQRAFRGLLEEKGLPHLKSLQWNSARLDGSALKCFTPLLPSSLEILNLCNNLKVRETGWKALSDHMQRGGFPNLRILDLSYCSLDQPGSLRSGRLLFCTLPMTLEVLHVDGNSGLNEGSLWALWNRLQSTRLKTLTMDAPYVCDWTWQHLPPNLQTLSLLAQQGARCNPHRFAGPCMCRCGGGRLRMPVRWEFLKTLELPMCDVTDEAMCRLFERARFCSLEGLVLRGNWGVSAVGWRALGGAMCDGRVDKLKFLEVDDCAIDPEGAEALFPCLRPPLESLNLKNNREKGHAVSVRSSIKPEGWHFLGQRMGARGLDGLRRLSVDRCDLTSDCVVQFFPFLPSSLEILELGDDPRRSLRIGPTGWRSLGQRMKSGGMDKLKLLDVSFCDVTPGMARLFVPFLPATLEDLLLGGNFDCLSFPSHRFNHGGNNNNNNQGGEGEGVQQPEGGWGDDGEFDSDSEFGEDESVVESVSAADSGDGALVTLAAGGEGNGAGPPSPLTEAEGANEGREGEEGERQKKIPIPPVLQPMAAGRWNRLRVLDVHSLKLCPDTSASLFSILPPSLEAVNLMANRFVGAKGWGVLATRMGEGGLPVLKRLTCAFCDLIDSEAVPLFRALPSSLESLDLHGNDLVGLPGWESLGERLGKQGGMRDLTLSGCNLDGQKAMAIFRGLPSSLAKLDLSHNRKINMEGWDSLGGRVRRGDVPRLEDLWVVDCHLSVSQVRTRLFPNTSVSVHLYRPMPDTFVSSDSDRGSVASSDGNSDSFGGSSQSSEMDSESDFGSEEEQMISEVESVAGSASPQSSGAGE</sequence>
<dbReference type="PhylomeDB" id="A0A0G4IEU2"/>